<dbReference type="EMBL" id="JACBZI010000001">
    <property type="protein sequence ID" value="NYI10294.1"/>
    <property type="molecule type" value="Genomic_DNA"/>
</dbReference>
<dbReference type="InterPro" id="IPR037171">
    <property type="entry name" value="NagB/RpiA_transferase-like"/>
</dbReference>
<dbReference type="EC" id="3.1.1.31" evidence="5 7"/>
<dbReference type="SUPFAM" id="SSF100950">
    <property type="entry name" value="NagB/RpiA/CoA transferase-like"/>
    <property type="match status" value="1"/>
</dbReference>
<evidence type="ECO:0000256" key="1">
    <source>
        <dbReference type="ARBA" id="ARBA00000832"/>
    </source>
</evidence>
<dbReference type="RefSeq" id="WP_179531156.1">
    <property type="nucleotide sequence ID" value="NZ_BAAAPP010000003.1"/>
</dbReference>
<evidence type="ECO:0000256" key="6">
    <source>
        <dbReference type="ARBA" id="ARBA00020337"/>
    </source>
</evidence>
<dbReference type="GO" id="GO:0006098">
    <property type="term" value="P:pentose-phosphate shunt"/>
    <property type="evidence" value="ECO:0007669"/>
    <property type="project" value="UniProtKB-UniPathway"/>
</dbReference>
<evidence type="ECO:0000313" key="10">
    <source>
        <dbReference type="Proteomes" id="UP000537326"/>
    </source>
</evidence>
<evidence type="ECO:0000259" key="8">
    <source>
        <dbReference type="Pfam" id="PF01182"/>
    </source>
</evidence>
<dbReference type="CDD" id="cd01400">
    <property type="entry name" value="6PGL"/>
    <property type="match status" value="1"/>
</dbReference>
<accession>A0A7Y9YFX5</accession>
<dbReference type="UniPathway" id="UPA00115">
    <property type="reaction ID" value="UER00409"/>
</dbReference>
<evidence type="ECO:0000256" key="2">
    <source>
        <dbReference type="ARBA" id="ARBA00002681"/>
    </source>
</evidence>
<dbReference type="NCBIfam" id="TIGR01198">
    <property type="entry name" value="pgl"/>
    <property type="match status" value="1"/>
</dbReference>
<sequence>MTAAPRVEVHAGPEELARSVAGELLRVLADAQSAGRRPHVVLTGGSIADAIHRELARLSPGSGVDWTAVDLWWGDERFVARDSADRNAVQARTAFLDAVGVPAERVHEVAATEDVDDVEAAAAAYAAELDAHGPEEFDVLMLGVGPDSHIASLFPGRPELDVRDRSSVPVTGSPKPPPERVSLTYPALARSRATWLLVSGEAKAEAVARALSPEHTSVAETPASGVSGREETVWFLDRAAASRL</sequence>
<protein>
    <recommendedName>
        <fullName evidence="6 7">6-phosphogluconolactonase</fullName>
        <shortName evidence="7">6PGL</shortName>
        <ecNumber evidence="5 7">3.1.1.31</ecNumber>
    </recommendedName>
</protein>
<organism evidence="9 10">
    <name type="scientific">Nocardioides marinus</name>
    <dbReference type="NCBI Taxonomy" id="374514"/>
    <lineage>
        <taxon>Bacteria</taxon>
        <taxon>Bacillati</taxon>
        <taxon>Actinomycetota</taxon>
        <taxon>Actinomycetes</taxon>
        <taxon>Propionibacteriales</taxon>
        <taxon>Nocardioidaceae</taxon>
        <taxon>Nocardioides</taxon>
    </lineage>
</organism>
<proteinExistence type="inferred from homology"/>
<feature type="domain" description="Glucosamine/galactosamine-6-phosphate isomerase" evidence="8">
    <location>
        <begin position="13"/>
        <end position="234"/>
    </location>
</feature>
<comment type="catalytic activity">
    <reaction evidence="1 7">
        <text>6-phospho-D-glucono-1,5-lactone + H2O = 6-phospho-D-gluconate + H(+)</text>
        <dbReference type="Rhea" id="RHEA:12556"/>
        <dbReference type="ChEBI" id="CHEBI:15377"/>
        <dbReference type="ChEBI" id="CHEBI:15378"/>
        <dbReference type="ChEBI" id="CHEBI:57955"/>
        <dbReference type="ChEBI" id="CHEBI:58759"/>
        <dbReference type="EC" id="3.1.1.31"/>
    </reaction>
</comment>
<keyword evidence="10" id="KW-1185">Reference proteome</keyword>
<evidence type="ECO:0000256" key="4">
    <source>
        <dbReference type="ARBA" id="ARBA00010662"/>
    </source>
</evidence>
<dbReference type="InterPro" id="IPR005900">
    <property type="entry name" value="6-phosphogluconolactonase_DevB"/>
</dbReference>
<evidence type="ECO:0000256" key="5">
    <source>
        <dbReference type="ARBA" id="ARBA00013198"/>
    </source>
</evidence>
<dbReference type="AlphaFoldDB" id="A0A7Y9YFX5"/>
<comment type="similarity">
    <text evidence="4 7">Belongs to the glucosamine/galactosamine-6-phosphate isomerase family. 6-phosphogluconolactonase subfamily.</text>
</comment>
<comment type="caution">
    <text evidence="9">The sequence shown here is derived from an EMBL/GenBank/DDBJ whole genome shotgun (WGS) entry which is preliminary data.</text>
</comment>
<dbReference type="GO" id="GO:0005975">
    <property type="term" value="P:carbohydrate metabolic process"/>
    <property type="evidence" value="ECO:0007669"/>
    <property type="project" value="UniProtKB-UniRule"/>
</dbReference>
<keyword evidence="7 9" id="KW-0378">Hydrolase</keyword>
<gene>
    <name evidence="7" type="primary">pgl</name>
    <name evidence="9" type="ORF">BKA05_001809</name>
</gene>
<evidence type="ECO:0000256" key="7">
    <source>
        <dbReference type="RuleBase" id="RU365095"/>
    </source>
</evidence>
<evidence type="ECO:0000313" key="9">
    <source>
        <dbReference type="EMBL" id="NYI10294.1"/>
    </source>
</evidence>
<evidence type="ECO:0000256" key="3">
    <source>
        <dbReference type="ARBA" id="ARBA00004961"/>
    </source>
</evidence>
<dbReference type="Gene3D" id="3.40.50.1360">
    <property type="match status" value="1"/>
</dbReference>
<dbReference type="PANTHER" id="PTHR11054:SF0">
    <property type="entry name" value="6-PHOSPHOGLUCONOLACTONASE"/>
    <property type="match status" value="1"/>
</dbReference>
<dbReference type="InterPro" id="IPR039104">
    <property type="entry name" value="6PGL"/>
</dbReference>
<dbReference type="PANTHER" id="PTHR11054">
    <property type="entry name" value="6-PHOSPHOGLUCONOLACTONASE"/>
    <property type="match status" value="1"/>
</dbReference>
<comment type="function">
    <text evidence="2 7">Hydrolysis of 6-phosphogluconolactone to 6-phosphogluconate.</text>
</comment>
<dbReference type="Proteomes" id="UP000537326">
    <property type="component" value="Unassembled WGS sequence"/>
</dbReference>
<dbReference type="InterPro" id="IPR006148">
    <property type="entry name" value="Glc/Gal-6P_isomerase"/>
</dbReference>
<comment type="pathway">
    <text evidence="3 7">Carbohydrate degradation; pentose phosphate pathway; D-ribulose 5-phosphate from D-glucose 6-phosphate (oxidative stage): step 2/3.</text>
</comment>
<dbReference type="Pfam" id="PF01182">
    <property type="entry name" value="Glucosamine_iso"/>
    <property type="match status" value="1"/>
</dbReference>
<name>A0A7Y9YFX5_9ACTN</name>
<dbReference type="GO" id="GO:0017057">
    <property type="term" value="F:6-phosphogluconolactonase activity"/>
    <property type="evidence" value="ECO:0007669"/>
    <property type="project" value="UniProtKB-UniRule"/>
</dbReference>
<reference evidence="9 10" key="1">
    <citation type="submission" date="2020-07" db="EMBL/GenBank/DDBJ databases">
        <title>Sequencing the genomes of 1000 actinobacteria strains.</title>
        <authorList>
            <person name="Klenk H.-P."/>
        </authorList>
    </citation>
    <scope>NUCLEOTIDE SEQUENCE [LARGE SCALE GENOMIC DNA]</scope>
    <source>
        <strain evidence="9 10">DSM 18248</strain>
    </source>
</reference>